<reference evidence="2" key="1">
    <citation type="journal article" date="2019" name="Int. J. Syst. Evol. Microbiol.">
        <title>The Global Catalogue of Microorganisms (GCM) 10K type strain sequencing project: providing services to taxonomists for standard genome sequencing and annotation.</title>
        <authorList>
            <consortium name="The Broad Institute Genomics Platform"/>
            <consortium name="The Broad Institute Genome Sequencing Center for Infectious Disease"/>
            <person name="Wu L."/>
            <person name="Ma J."/>
        </authorList>
    </citation>
    <scope>NUCLEOTIDE SEQUENCE [LARGE SCALE GENOMIC DNA]</scope>
    <source>
        <strain evidence="2">NBRC 108755</strain>
    </source>
</reference>
<dbReference type="RefSeq" id="WP_284300110.1">
    <property type="nucleotide sequence ID" value="NZ_BSVA01000001.1"/>
</dbReference>
<evidence type="ECO:0000313" key="1">
    <source>
        <dbReference type="EMBL" id="GMA91667.1"/>
    </source>
</evidence>
<sequence>MAELLVEIHVPLTPSDVPEGEYPFPWIDSAMEFLFELDDSRGEMYDDGEELGDEYLFFVHAGSESDLLSIAREIARLPGMPLGVYATVTDTEADMGGGRRVDLD</sequence>
<keyword evidence="2" id="KW-1185">Reference proteome</keyword>
<dbReference type="Proteomes" id="UP001157069">
    <property type="component" value="Unassembled WGS sequence"/>
</dbReference>
<organism evidence="1 2">
    <name type="scientific">Homoserinibacter gongjuensis</name>
    <dbReference type="NCBI Taxonomy" id="1162968"/>
    <lineage>
        <taxon>Bacteria</taxon>
        <taxon>Bacillati</taxon>
        <taxon>Actinomycetota</taxon>
        <taxon>Actinomycetes</taxon>
        <taxon>Micrococcales</taxon>
        <taxon>Microbacteriaceae</taxon>
        <taxon>Homoserinibacter</taxon>
    </lineage>
</organism>
<dbReference type="EMBL" id="BSVA01000001">
    <property type="protein sequence ID" value="GMA91667.1"/>
    <property type="molecule type" value="Genomic_DNA"/>
</dbReference>
<proteinExistence type="predicted"/>
<evidence type="ECO:0000313" key="2">
    <source>
        <dbReference type="Proteomes" id="UP001157069"/>
    </source>
</evidence>
<protein>
    <submittedName>
        <fullName evidence="1">Uncharacterized protein</fullName>
    </submittedName>
</protein>
<comment type="caution">
    <text evidence="1">The sequence shown here is derived from an EMBL/GenBank/DDBJ whole genome shotgun (WGS) entry which is preliminary data.</text>
</comment>
<name>A0ABQ6JY97_9MICO</name>
<gene>
    <name evidence="1" type="ORF">GCM10025869_21960</name>
</gene>
<accession>A0ABQ6JY97</accession>